<feature type="domain" description="Protein kinase" evidence="12">
    <location>
        <begin position="1"/>
        <end position="176"/>
    </location>
</feature>
<keyword evidence="14" id="KW-1185">Reference proteome</keyword>
<keyword evidence="7" id="KW-0547">Nucleotide-binding</keyword>
<evidence type="ECO:0000259" key="12">
    <source>
        <dbReference type="PROSITE" id="PS50011"/>
    </source>
</evidence>
<dbReference type="AlphaFoldDB" id="A0AAV2AQH4"/>
<accession>A0AAV2AQH4</accession>
<evidence type="ECO:0000256" key="8">
    <source>
        <dbReference type="ARBA" id="ARBA00022777"/>
    </source>
</evidence>
<evidence type="ECO:0000256" key="11">
    <source>
        <dbReference type="ARBA" id="ARBA00048312"/>
    </source>
</evidence>
<evidence type="ECO:0000256" key="1">
    <source>
        <dbReference type="ARBA" id="ARBA00001946"/>
    </source>
</evidence>
<dbReference type="PANTHER" id="PTHR24055">
    <property type="entry name" value="MITOGEN-ACTIVATED PROTEIN KINASE"/>
    <property type="match status" value="1"/>
</dbReference>
<evidence type="ECO:0000313" key="14">
    <source>
        <dbReference type="Proteomes" id="UP001497382"/>
    </source>
</evidence>
<dbReference type="GO" id="GO:0005737">
    <property type="term" value="C:cytoplasm"/>
    <property type="evidence" value="ECO:0007669"/>
    <property type="project" value="UniProtKB-ARBA"/>
</dbReference>
<dbReference type="Proteomes" id="UP001497382">
    <property type="component" value="Unassembled WGS sequence"/>
</dbReference>
<dbReference type="SUPFAM" id="SSF56112">
    <property type="entry name" value="Protein kinase-like (PK-like)"/>
    <property type="match status" value="1"/>
</dbReference>
<evidence type="ECO:0000256" key="10">
    <source>
        <dbReference type="ARBA" id="ARBA00047592"/>
    </source>
</evidence>
<keyword evidence="9" id="KW-0067">ATP-binding</keyword>
<proteinExistence type="inferred from homology"/>
<dbReference type="PROSITE" id="PS50011">
    <property type="entry name" value="PROTEIN_KINASE_DOM"/>
    <property type="match status" value="1"/>
</dbReference>
<dbReference type="InterPro" id="IPR050117">
    <property type="entry name" value="MAPK"/>
</dbReference>
<evidence type="ECO:0000256" key="9">
    <source>
        <dbReference type="ARBA" id="ARBA00022840"/>
    </source>
</evidence>
<evidence type="ECO:0000313" key="13">
    <source>
        <dbReference type="EMBL" id="CAL1286270.1"/>
    </source>
</evidence>
<dbReference type="EC" id="2.7.11.24" evidence="3"/>
<evidence type="ECO:0000256" key="2">
    <source>
        <dbReference type="ARBA" id="ARBA00008832"/>
    </source>
</evidence>
<dbReference type="InterPro" id="IPR011009">
    <property type="entry name" value="Kinase-like_dom_sf"/>
</dbReference>
<dbReference type="Pfam" id="PF00069">
    <property type="entry name" value="Pkinase"/>
    <property type="match status" value="1"/>
</dbReference>
<dbReference type="SMART" id="SM00220">
    <property type="entry name" value="S_TKc"/>
    <property type="match status" value="1"/>
</dbReference>
<comment type="similarity">
    <text evidence="2">Belongs to the protein kinase superfamily. CMGC Ser/Thr protein kinase family. MAP kinase subfamily.</text>
</comment>
<evidence type="ECO:0000256" key="7">
    <source>
        <dbReference type="ARBA" id="ARBA00022741"/>
    </source>
</evidence>
<dbReference type="GO" id="GO:0005524">
    <property type="term" value="F:ATP binding"/>
    <property type="evidence" value="ECO:0007669"/>
    <property type="project" value="UniProtKB-KW"/>
</dbReference>
<name>A0AAV2AQH4_9ARAC</name>
<dbReference type="InterPro" id="IPR000719">
    <property type="entry name" value="Prot_kinase_dom"/>
</dbReference>
<dbReference type="PRINTS" id="PR01773">
    <property type="entry name" value="P38MAPKINASE"/>
</dbReference>
<dbReference type="Gene3D" id="1.10.510.10">
    <property type="entry name" value="Transferase(Phosphotransferase) domain 1"/>
    <property type="match status" value="1"/>
</dbReference>
<dbReference type="EMBL" id="CAXIEN010000201">
    <property type="protein sequence ID" value="CAL1286270.1"/>
    <property type="molecule type" value="Genomic_DNA"/>
</dbReference>
<comment type="caution">
    <text evidence="13">The sequence shown here is derived from an EMBL/GenBank/DDBJ whole genome shotgun (WGS) entry which is preliminary data.</text>
</comment>
<comment type="catalytic activity">
    <reaction evidence="10">
        <text>L-threonyl-[protein] + ATP = O-phospho-L-threonyl-[protein] + ADP + H(+)</text>
        <dbReference type="Rhea" id="RHEA:46608"/>
        <dbReference type="Rhea" id="RHEA-COMP:11060"/>
        <dbReference type="Rhea" id="RHEA-COMP:11605"/>
        <dbReference type="ChEBI" id="CHEBI:15378"/>
        <dbReference type="ChEBI" id="CHEBI:30013"/>
        <dbReference type="ChEBI" id="CHEBI:30616"/>
        <dbReference type="ChEBI" id="CHEBI:61977"/>
        <dbReference type="ChEBI" id="CHEBI:456216"/>
        <dbReference type="EC" id="2.7.11.24"/>
    </reaction>
</comment>
<comment type="catalytic activity">
    <reaction evidence="11">
        <text>L-seryl-[protein] + ATP = O-phospho-L-seryl-[protein] + ADP + H(+)</text>
        <dbReference type="Rhea" id="RHEA:17989"/>
        <dbReference type="Rhea" id="RHEA-COMP:9863"/>
        <dbReference type="Rhea" id="RHEA-COMP:11604"/>
        <dbReference type="ChEBI" id="CHEBI:15378"/>
        <dbReference type="ChEBI" id="CHEBI:29999"/>
        <dbReference type="ChEBI" id="CHEBI:30616"/>
        <dbReference type="ChEBI" id="CHEBI:83421"/>
        <dbReference type="ChEBI" id="CHEBI:456216"/>
        <dbReference type="EC" id="2.7.11.24"/>
    </reaction>
</comment>
<dbReference type="FunFam" id="1.10.510.10:FF:000684">
    <property type="entry name" value="Mitogen-activated protein kinase"/>
    <property type="match status" value="1"/>
</dbReference>
<comment type="cofactor">
    <cofactor evidence="1">
        <name>Mg(2+)</name>
        <dbReference type="ChEBI" id="CHEBI:18420"/>
    </cofactor>
</comment>
<gene>
    <name evidence="13" type="ORF">LARSCL_LOCUS14149</name>
</gene>
<dbReference type="GO" id="GO:0004707">
    <property type="term" value="F:MAP kinase activity"/>
    <property type="evidence" value="ECO:0007669"/>
    <property type="project" value="UniProtKB-EC"/>
</dbReference>
<dbReference type="InterPro" id="IPR008352">
    <property type="entry name" value="MAPK_HOG-like"/>
</dbReference>
<evidence type="ECO:0000256" key="4">
    <source>
        <dbReference type="ARBA" id="ARBA00022527"/>
    </source>
</evidence>
<reference evidence="13 14" key="1">
    <citation type="submission" date="2024-04" db="EMBL/GenBank/DDBJ databases">
        <authorList>
            <person name="Rising A."/>
            <person name="Reimegard J."/>
            <person name="Sonavane S."/>
            <person name="Akerstrom W."/>
            <person name="Nylinder S."/>
            <person name="Hedman E."/>
            <person name="Kallberg Y."/>
        </authorList>
    </citation>
    <scope>NUCLEOTIDE SEQUENCE [LARGE SCALE GENOMIC DNA]</scope>
</reference>
<sequence>MKLKLELSTGTYTTDKEDLKPSNIAVNEDCELKILDFGLARHAEVEMTGYVATRWYRAPEIMLNWMHYNQTVDIWSVGCIMAELLTSKTLFPGTDPMDQLIHIMSLVGTPDDHFLIKIMSEEARNYIRSLPAITKKNFKDVFSGAHPDAIDLLERMLELDADKRPTATEALAHPYLAQYADPSDEPIAEPYDESFEDKELSVEEWRRLAHKEVNMFEEPKIRLIHAGISEIAQDMQSRMILEQHVPVSKNR</sequence>
<evidence type="ECO:0000256" key="3">
    <source>
        <dbReference type="ARBA" id="ARBA00012411"/>
    </source>
</evidence>
<evidence type="ECO:0000256" key="5">
    <source>
        <dbReference type="ARBA" id="ARBA00022553"/>
    </source>
</evidence>
<evidence type="ECO:0000256" key="6">
    <source>
        <dbReference type="ARBA" id="ARBA00022679"/>
    </source>
</evidence>
<keyword evidence="5" id="KW-0597">Phosphoprotein</keyword>
<organism evidence="13 14">
    <name type="scientific">Larinioides sclopetarius</name>
    <dbReference type="NCBI Taxonomy" id="280406"/>
    <lineage>
        <taxon>Eukaryota</taxon>
        <taxon>Metazoa</taxon>
        <taxon>Ecdysozoa</taxon>
        <taxon>Arthropoda</taxon>
        <taxon>Chelicerata</taxon>
        <taxon>Arachnida</taxon>
        <taxon>Araneae</taxon>
        <taxon>Araneomorphae</taxon>
        <taxon>Entelegynae</taxon>
        <taxon>Araneoidea</taxon>
        <taxon>Araneidae</taxon>
        <taxon>Larinioides</taxon>
    </lineage>
</organism>
<keyword evidence="6" id="KW-0808">Transferase</keyword>
<keyword evidence="8" id="KW-0418">Kinase</keyword>
<keyword evidence="4" id="KW-0723">Serine/threonine-protein kinase</keyword>
<protein>
    <recommendedName>
        <fullName evidence="3">mitogen-activated protein kinase</fullName>
        <ecNumber evidence="3">2.7.11.24</ecNumber>
    </recommendedName>
</protein>